<protein>
    <submittedName>
        <fullName evidence="2">Uncharacterized protein</fullName>
    </submittedName>
</protein>
<dbReference type="RefSeq" id="WP_204946374.1">
    <property type="nucleotide sequence ID" value="NZ_JAFBBP010000001.1"/>
</dbReference>
<name>A0ABS2LU84_9ACTN</name>
<dbReference type="Proteomes" id="UP000764837">
    <property type="component" value="Unassembled WGS sequence"/>
</dbReference>
<comment type="caution">
    <text evidence="2">The sequence shown here is derived from an EMBL/GenBank/DDBJ whole genome shotgun (WGS) entry which is preliminary data.</text>
</comment>
<organism evidence="2 3">
    <name type="scientific">Micromonospora luteifusca</name>
    <dbReference type="NCBI Taxonomy" id="709860"/>
    <lineage>
        <taxon>Bacteria</taxon>
        <taxon>Bacillati</taxon>
        <taxon>Actinomycetota</taxon>
        <taxon>Actinomycetes</taxon>
        <taxon>Micromonosporales</taxon>
        <taxon>Micromonosporaceae</taxon>
        <taxon>Micromonospora</taxon>
    </lineage>
</organism>
<evidence type="ECO:0000313" key="3">
    <source>
        <dbReference type="Proteomes" id="UP000764837"/>
    </source>
</evidence>
<keyword evidence="1" id="KW-0812">Transmembrane</keyword>
<feature type="transmembrane region" description="Helical" evidence="1">
    <location>
        <begin position="12"/>
        <end position="29"/>
    </location>
</feature>
<keyword evidence="1" id="KW-1133">Transmembrane helix</keyword>
<accession>A0ABS2LU84</accession>
<evidence type="ECO:0000256" key="1">
    <source>
        <dbReference type="SAM" id="Phobius"/>
    </source>
</evidence>
<evidence type="ECO:0000313" key="2">
    <source>
        <dbReference type="EMBL" id="MBM7491751.1"/>
    </source>
</evidence>
<dbReference type="EMBL" id="JAFBBP010000001">
    <property type="protein sequence ID" value="MBM7491751.1"/>
    <property type="molecule type" value="Genomic_DNA"/>
</dbReference>
<keyword evidence="3" id="KW-1185">Reference proteome</keyword>
<reference evidence="2 3" key="1">
    <citation type="submission" date="2021-01" db="EMBL/GenBank/DDBJ databases">
        <title>Sequencing the genomes of 1000 actinobacteria strains.</title>
        <authorList>
            <person name="Klenk H.-P."/>
        </authorList>
    </citation>
    <scope>NUCLEOTIDE SEQUENCE [LARGE SCALE GENOMIC DNA]</scope>
    <source>
        <strain evidence="2 3">DSM 100204</strain>
    </source>
</reference>
<keyword evidence="1" id="KW-0472">Membrane</keyword>
<feature type="transmembrane region" description="Helical" evidence="1">
    <location>
        <begin position="41"/>
        <end position="60"/>
    </location>
</feature>
<gene>
    <name evidence="2" type="ORF">JOD64_002973</name>
</gene>
<proteinExistence type="predicted"/>
<sequence>MDLPTGRAATVRAFGTISLVAGFMTCLLTNSSDYDGFRPQILAAFLILTGIGLRIEAAILDRTQ</sequence>